<evidence type="ECO:0000256" key="2">
    <source>
        <dbReference type="ARBA" id="ARBA00002790"/>
    </source>
</evidence>
<dbReference type="Pfam" id="PF01207">
    <property type="entry name" value="Dus"/>
    <property type="match status" value="1"/>
</dbReference>
<dbReference type="STRING" id="1434110.MSHOH_4067"/>
<dbReference type="HOGENOM" id="CLU_013299_0_1_2"/>
<evidence type="ECO:0000256" key="1">
    <source>
        <dbReference type="ARBA" id="ARBA00001917"/>
    </source>
</evidence>
<dbReference type="RefSeq" id="WP_048142870.1">
    <property type="nucleotide sequence ID" value="NZ_CP009516.1"/>
</dbReference>
<dbReference type="PATRIC" id="fig|1434110.4.peg.5180"/>
<dbReference type="Gene3D" id="3.20.20.70">
    <property type="entry name" value="Aldolase class I"/>
    <property type="match status" value="1"/>
</dbReference>
<keyword evidence="6" id="KW-0819">tRNA processing</keyword>
<keyword evidence="5" id="KW-0288">FMN</keyword>
<evidence type="ECO:0000259" key="12">
    <source>
        <dbReference type="Pfam" id="PF01207"/>
    </source>
</evidence>
<keyword evidence="7" id="KW-0521">NADP</keyword>
<protein>
    <submittedName>
        <fullName evidence="13">tRNA dihydrouridine synthase B</fullName>
        <ecNumber evidence="13">1.-.-.-</ecNumber>
    </submittedName>
</protein>
<dbReference type="GO" id="GO:0000049">
    <property type="term" value="F:tRNA binding"/>
    <property type="evidence" value="ECO:0007669"/>
    <property type="project" value="UniProtKB-KW"/>
</dbReference>
<dbReference type="GO" id="GO:0050660">
    <property type="term" value="F:flavin adenine dinucleotide binding"/>
    <property type="evidence" value="ECO:0007669"/>
    <property type="project" value="InterPro"/>
</dbReference>
<organism evidence="13 14">
    <name type="scientific">Methanosarcina horonobensis HB-1 = JCM 15518</name>
    <dbReference type="NCBI Taxonomy" id="1434110"/>
    <lineage>
        <taxon>Archaea</taxon>
        <taxon>Methanobacteriati</taxon>
        <taxon>Methanobacteriota</taxon>
        <taxon>Stenosarchaea group</taxon>
        <taxon>Methanomicrobia</taxon>
        <taxon>Methanosarcinales</taxon>
        <taxon>Methanosarcinaceae</taxon>
        <taxon>Methanosarcina</taxon>
    </lineage>
</organism>
<dbReference type="KEGG" id="mhor:MSHOH_4067"/>
<evidence type="ECO:0000313" key="14">
    <source>
        <dbReference type="Proteomes" id="UP000033101"/>
    </source>
</evidence>
<evidence type="ECO:0000256" key="4">
    <source>
        <dbReference type="ARBA" id="ARBA00022630"/>
    </source>
</evidence>
<dbReference type="Proteomes" id="UP000033101">
    <property type="component" value="Chromosome"/>
</dbReference>
<feature type="domain" description="DUS-like FMN-binding" evidence="12">
    <location>
        <begin position="18"/>
        <end position="309"/>
    </location>
</feature>
<evidence type="ECO:0000256" key="5">
    <source>
        <dbReference type="ARBA" id="ARBA00022643"/>
    </source>
</evidence>
<dbReference type="PIRSF" id="PIRSF006621">
    <property type="entry name" value="Dus"/>
    <property type="match status" value="1"/>
</dbReference>
<dbReference type="GO" id="GO:0017150">
    <property type="term" value="F:tRNA dihydrouridine synthase activity"/>
    <property type="evidence" value="ECO:0007669"/>
    <property type="project" value="InterPro"/>
</dbReference>
<keyword evidence="9 13" id="KW-0560">Oxidoreductase</keyword>
<dbReference type="SUPFAM" id="SSF51395">
    <property type="entry name" value="FMN-linked oxidoreductases"/>
    <property type="match status" value="1"/>
</dbReference>
<name>A0A0E3WWY3_9EURY</name>
<sequence length="323" mass="35946">MKLKKLKIGKTELSGNLLLAPMADVTNLAFRLLCRRYGADLTYTEMINADALLNESRKSFIKGLSSPDDRPFGVQLVGSCPEKLKQAALFIEEEYRPEIIDINMGCPARCITVAGCGSALLNSPELVYMIISELTDSLNTPVSTKIRLLGREEKTLEIARLIEKAGASALTVHGRTATQMYSGSSNIPGIRAVKSELSIPVIANGDVRDEESAERTLELTDCDGLMIGRAAMGNPFIFKRIGHYLETGEKLETDKQSRRLEDFDTYISLLEEHDLLSSINLRMHAHWFTKGLRGSRQVREKINGLEDGRAITELLRSFCQEKH</sequence>
<accession>A0A0E3WWY3</accession>
<keyword evidence="14" id="KW-1185">Reference proteome</keyword>
<gene>
    <name evidence="13" type="ORF">MSHOH_4067</name>
</gene>
<keyword evidence="8" id="KW-0694">RNA-binding</keyword>
<dbReference type="AlphaFoldDB" id="A0A0E3WWY3"/>
<keyword evidence="3" id="KW-0820">tRNA-binding</keyword>
<dbReference type="EMBL" id="CP009516">
    <property type="protein sequence ID" value="AKB80550.1"/>
    <property type="molecule type" value="Genomic_DNA"/>
</dbReference>
<evidence type="ECO:0000256" key="3">
    <source>
        <dbReference type="ARBA" id="ARBA00022555"/>
    </source>
</evidence>
<comment type="catalytic activity">
    <reaction evidence="11">
        <text>a 5,6-dihydrouridine in tRNA + NAD(+) = a uridine in tRNA + NADH + H(+)</text>
        <dbReference type="Rhea" id="RHEA:54452"/>
        <dbReference type="Rhea" id="RHEA-COMP:13339"/>
        <dbReference type="Rhea" id="RHEA-COMP:13887"/>
        <dbReference type="ChEBI" id="CHEBI:15378"/>
        <dbReference type="ChEBI" id="CHEBI:57540"/>
        <dbReference type="ChEBI" id="CHEBI:57945"/>
        <dbReference type="ChEBI" id="CHEBI:65315"/>
        <dbReference type="ChEBI" id="CHEBI:74443"/>
    </reaction>
</comment>
<dbReference type="InterPro" id="IPR035587">
    <property type="entry name" value="DUS-like_FMN-bd"/>
</dbReference>
<dbReference type="InterPro" id="IPR024036">
    <property type="entry name" value="tRNA-dHydroUridine_Synthase_C"/>
</dbReference>
<dbReference type="InterPro" id="IPR018517">
    <property type="entry name" value="tRNA_hU_synthase_CS"/>
</dbReference>
<dbReference type="EC" id="1.-.-.-" evidence="13"/>
<dbReference type="InterPro" id="IPR004652">
    <property type="entry name" value="DusB-like"/>
</dbReference>
<dbReference type="CDD" id="cd02801">
    <property type="entry name" value="DUS_like_FMN"/>
    <property type="match status" value="1"/>
</dbReference>
<comment type="cofactor">
    <cofactor evidence="1">
        <name>FMN</name>
        <dbReference type="ChEBI" id="CHEBI:58210"/>
    </cofactor>
</comment>
<evidence type="ECO:0000256" key="11">
    <source>
        <dbReference type="ARBA" id="ARBA00048802"/>
    </source>
</evidence>
<evidence type="ECO:0000256" key="9">
    <source>
        <dbReference type="ARBA" id="ARBA00023002"/>
    </source>
</evidence>
<evidence type="ECO:0000256" key="8">
    <source>
        <dbReference type="ARBA" id="ARBA00022884"/>
    </source>
</evidence>
<dbReference type="GeneID" id="24833442"/>
<dbReference type="PROSITE" id="PS01136">
    <property type="entry name" value="UPF0034"/>
    <property type="match status" value="1"/>
</dbReference>
<dbReference type="OrthoDB" id="131706at2157"/>
<evidence type="ECO:0000256" key="10">
    <source>
        <dbReference type="ARBA" id="ARBA00048205"/>
    </source>
</evidence>
<proteinExistence type="predicted"/>
<comment type="catalytic activity">
    <reaction evidence="10">
        <text>a 5,6-dihydrouridine in tRNA + NADP(+) = a uridine in tRNA + NADPH + H(+)</text>
        <dbReference type="Rhea" id="RHEA:23624"/>
        <dbReference type="Rhea" id="RHEA-COMP:13339"/>
        <dbReference type="Rhea" id="RHEA-COMP:13887"/>
        <dbReference type="ChEBI" id="CHEBI:15378"/>
        <dbReference type="ChEBI" id="CHEBI:57783"/>
        <dbReference type="ChEBI" id="CHEBI:58349"/>
        <dbReference type="ChEBI" id="CHEBI:65315"/>
        <dbReference type="ChEBI" id="CHEBI:74443"/>
    </reaction>
</comment>
<dbReference type="PANTHER" id="PTHR11082">
    <property type="entry name" value="TRNA-DIHYDROURIDINE SYNTHASE"/>
    <property type="match status" value="1"/>
</dbReference>
<reference evidence="13 14" key="1">
    <citation type="submission" date="2014-07" db="EMBL/GenBank/DDBJ databases">
        <title>Methanogenic archaea and the global carbon cycle.</title>
        <authorList>
            <person name="Henriksen J.R."/>
            <person name="Luke J."/>
            <person name="Reinhart S."/>
            <person name="Benedict M.N."/>
            <person name="Youngblut N.D."/>
            <person name="Metcalf M.E."/>
            <person name="Whitaker R.J."/>
            <person name="Metcalf W.W."/>
        </authorList>
    </citation>
    <scope>NUCLEOTIDE SEQUENCE [LARGE SCALE GENOMIC DNA]</scope>
    <source>
        <strain evidence="13 14">HB-1</strain>
    </source>
</reference>
<dbReference type="InterPro" id="IPR013785">
    <property type="entry name" value="Aldolase_TIM"/>
</dbReference>
<evidence type="ECO:0000313" key="13">
    <source>
        <dbReference type="EMBL" id="AKB80550.1"/>
    </source>
</evidence>
<dbReference type="PANTHER" id="PTHR11082:SF25">
    <property type="entry name" value="DUS-LIKE FMN-BINDING DOMAIN-CONTAINING PROTEIN"/>
    <property type="match status" value="1"/>
</dbReference>
<keyword evidence="4" id="KW-0285">Flavoprotein</keyword>
<dbReference type="NCBIfam" id="TIGR00737">
    <property type="entry name" value="nifR3_yhdG"/>
    <property type="match status" value="1"/>
</dbReference>
<dbReference type="Gene3D" id="1.10.1200.80">
    <property type="entry name" value="Putative flavin oxidoreducatase, domain 2"/>
    <property type="match status" value="1"/>
</dbReference>
<comment type="function">
    <text evidence="2">Catalyzes the synthesis of 5,6-dihydrouridine (D), a modified base found in the D-loop of most tRNAs, via the reduction of the C5-C6 double bond in target uridines.</text>
</comment>
<evidence type="ECO:0000256" key="7">
    <source>
        <dbReference type="ARBA" id="ARBA00022857"/>
    </source>
</evidence>
<evidence type="ECO:0000256" key="6">
    <source>
        <dbReference type="ARBA" id="ARBA00022694"/>
    </source>
</evidence>
<dbReference type="InterPro" id="IPR001269">
    <property type="entry name" value="DUS_fam"/>
</dbReference>